<gene>
    <name evidence="1" type="ORF">Tco_0990701</name>
</gene>
<name>A0ABQ5EYV1_9ASTR</name>
<reference evidence="1" key="1">
    <citation type="journal article" date="2022" name="Int. J. Mol. Sci.">
        <title>Draft Genome of Tanacetum Coccineum: Genomic Comparison of Closely Related Tanacetum-Family Plants.</title>
        <authorList>
            <person name="Yamashiro T."/>
            <person name="Shiraishi A."/>
            <person name="Nakayama K."/>
            <person name="Satake H."/>
        </authorList>
    </citation>
    <scope>NUCLEOTIDE SEQUENCE</scope>
</reference>
<sequence>MLLLNHDGGVVVWWQWGGDENGEMKVGLGVDVVEVDVGDEVMMLVTWEWWRRRWLLRRDNGGGGGRDGDGVRLC</sequence>
<evidence type="ECO:0000313" key="1">
    <source>
        <dbReference type="EMBL" id="GJT55647.1"/>
    </source>
</evidence>
<protein>
    <submittedName>
        <fullName evidence="1">Uncharacterized protein</fullName>
    </submittedName>
</protein>
<evidence type="ECO:0000313" key="2">
    <source>
        <dbReference type="Proteomes" id="UP001151760"/>
    </source>
</evidence>
<reference evidence="1" key="2">
    <citation type="submission" date="2022-01" db="EMBL/GenBank/DDBJ databases">
        <authorList>
            <person name="Yamashiro T."/>
            <person name="Shiraishi A."/>
            <person name="Satake H."/>
            <person name="Nakayama K."/>
        </authorList>
    </citation>
    <scope>NUCLEOTIDE SEQUENCE</scope>
</reference>
<proteinExistence type="predicted"/>
<dbReference type="EMBL" id="BQNB010016776">
    <property type="protein sequence ID" value="GJT55647.1"/>
    <property type="molecule type" value="Genomic_DNA"/>
</dbReference>
<comment type="caution">
    <text evidence="1">The sequence shown here is derived from an EMBL/GenBank/DDBJ whole genome shotgun (WGS) entry which is preliminary data.</text>
</comment>
<accession>A0ABQ5EYV1</accession>
<keyword evidence="2" id="KW-1185">Reference proteome</keyword>
<organism evidence="1 2">
    <name type="scientific">Tanacetum coccineum</name>
    <dbReference type="NCBI Taxonomy" id="301880"/>
    <lineage>
        <taxon>Eukaryota</taxon>
        <taxon>Viridiplantae</taxon>
        <taxon>Streptophyta</taxon>
        <taxon>Embryophyta</taxon>
        <taxon>Tracheophyta</taxon>
        <taxon>Spermatophyta</taxon>
        <taxon>Magnoliopsida</taxon>
        <taxon>eudicotyledons</taxon>
        <taxon>Gunneridae</taxon>
        <taxon>Pentapetalae</taxon>
        <taxon>asterids</taxon>
        <taxon>campanulids</taxon>
        <taxon>Asterales</taxon>
        <taxon>Asteraceae</taxon>
        <taxon>Asteroideae</taxon>
        <taxon>Anthemideae</taxon>
        <taxon>Anthemidinae</taxon>
        <taxon>Tanacetum</taxon>
    </lineage>
</organism>
<dbReference type="Proteomes" id="UP001151760">
    <property type="component" value="Unassembled WGS sequence"/>
</dbReference>